<dbReference type="EnsemblPlants" id="AUR62037833-RA">
    <property type="protein sequence ID" value="AUR62037833-RA:cds"/>
    <property type="gene ID" value="AUR62037833"/>
</dbReference>
<dbReference type="SUPFAM" id="SSF46565">
    <property type="entry name" value="Chaperone J-domain"/>
    <property type="match status" value="1"/>
</dbReference>
<dbReference type="AlphaFoldDB" id="A0A803MZJ3"/>
<reference evidence="3" key="1">
    <citation type="journal article" date="2017" name="Nature">
        <title>The genome of Chenopodium quinoa.</title>
        <authorList>
            <person name="Jarvis D.E."/>
            <person name="Ho Y.S."/>
            <person name="Lightfoot D.J."/>
            <person name="Schmoeckel S.M."/>
            <person name="Li B."/>
            <person name="Borm T.J.A."/>
            <person name="Ohyanagi H."/>
            <person name="Mineta K."/>
            <person name="Michell C.T."/>
            <person name="Saber N."/>
            <person name="Kharbatia N.M."/>
            <person name="Rupper R.R."/>
            <person name="Sharp A.R."/>
            <person name="Dally N."/>
            <person name="Boughton B.A."/>
            <person name="Woo Y.H."/>
            <person name="Gao G."/>
            <person name="Schijlen E.G.W.M."/>
            <person name="Guo X."/>
            <person name="Momin A.A."/>
            <person name="Negrao S."/>
            <person name="Al-Babili S."/>
            <person name="Gehring C."/>
            <person name="Roessner U."/>
            <person name="Jung C."/>
            <person name="Murphy K."/>
            <person name="Arold S.T."/>
            <person name="Gojobori T."/>
            <person name="van der Linden C.G."/>
            <person name="van Loo E.N."/>
            <person name="Jellen E.N."/>
            <person name="Maughan P.J."/>
            <person name="Tester M."/>
        </authorList>
    </citation>
    <scope>NUCLEOTIDE SEQUENCE [LARGE SCALE GENOMIC DNA]</scope>
    <source>
        <strain evidence="3">cv. PI 614886</strain>
    </source>
</reference>
<keyword evidence="4" id="KW-1185">Reference proteome</keyword>
<dbReference type="InterPro" id="IPR001623">
    <property type="entry name" value="DnaJ_domain"/>
</dbReference>
<dbReference type="Pfam" id="PF11926">
    <property type="entry name" value="DUF3444"/>
    <property type="match status" value="2"/>
</dbReference>
<protein>
    <recommendedName>
        <fullName evidence="2">DUF3444 domain-containing protein</fullName>
    </recommendedName>
</protein>
<evidence type="ECO:0000313" key="3">
    <source>
        <dbReference type="EnsemblPlants" id="AUR62037833-RA:cds"/>
    </source>
</evidence>
<dbReference type="GeneID" id="110727211"/>
<dbReference type="Gene3D" id="1.10.287.110">
    <property type="entry name" value="DnaJ domain"/>
    <property type="match status" value="1"/>
</dbReference>
<accession>A0A803MZJ3</accession>
<dbReference type="Proteomes" id="UP000596660">
    <property type="component" value="Unplaced"/>
</dbReference>
<evidence type="ECO:0000313" key="4">
    <source>
        <dbReference type="Proteomes" id="UP000596660"/>
    </source>
</evidence>
<dbReference type="Gramene" id="AUR62037833-RA">
    <property type="protein sequence ID" value="AUR62037833-RA:cds"/>
    <property type="gene ID" value="AUR62037833"/>
</dbReference>
<dbReference type="PANTHER" id="PTHR47374">
    <property type="entry name" value="ENDOSOME ANTIGEN-LIKE PROTEIN, PUTATIVE (DUF3444)-RELATED"/>
    <property type="match status" value="1"/>
</dbReference>
<dbReference type="CDD" id="cd06257">
    <property type="entry name" value="DnaJ"/>
    <property type="match status" value="1"/>
</dbReference>
<name>A0A803MZJ3_CHEQI</name>
<feature type="domain" description="DUF3444" evidence="2">
    <location>
        <begin position="259"/>
        <end position="461"/>
    </location>
</feature>
<dbReference type="PANTHER" id="PTHR47374:SF2">
    <property type="entry name" value="OS01G0927400 PROTEIN"/>
    <property type="match status" value="1"/>
</dbReference>
<reference evidence="3" key="2">
    <citation type="submission" date="2021-03" db="UniProtKB">
        <authorList>
            <consortium name="EnsemblPlants"/>
        </authorList>
    </citation>
    <scope>IDENTIFICATION</scope>
</reference>
<feature type="domain" description="DUF3444" evidence="2">
    <location>
        <begin position="506"/>
        <end position="694"/>
    </location>
</feature>
<feature type="compositionally biased region" description="Polar residues" evidence="1">
    <location>
        <begin position="205"/>
        <end position="215"/>
    </location>
</feature>
<dbReference type="KEGG" id="cqi:110727211"/>
<evidence type="ECO:0000256" key="1">
    <source>
        <dbReference type="SAM" id="MobiDB-lite"/>
    </source>
</evidence>
<gene>
    <name evidence="3" type="primary">LOC110727211</name>
</gene>
<sequence length="719" mass="80979">MDGEKSSVLEKIEVAKRMAANRDYAGARSKLLEAHNQFPDFKIATQMITACDILCASELTLNGETDWYWVLELSPAANNSQIKSKYSKLVSLLEGIKDDFPGSVTALKLVHEAYAVLSNASKSWIFNSRRLTSMDVSESFVPSVSSHGDMGHHNGGSLSQEHDSSLVCESSDVSKIADAAKGLVGIGERSLIPIEVDDSDDADDNQQNKGINSTELNFQSSTLKSEFTQTTDTNVATAMDFDLSNEKSLRNLRATTDHMNHENFINFDEAKKAEAFKVGQIWAAYDSENFPRRYARINIASESPFRLDVTWLRPIPRNEDERKWCEVRLPVVCGLYNLHENEESIVDPAIFSHVVSCTVSPTYDEFEIFPQEDEVWAVYKDWRPFDWLENPESKKACSLQVIRIIEGYSEEGMLAVPLVKVDGSNNIYKRETEVAQERTFKIPAEFLYRFSHQLPACDLEGGKLIGVFGDMPKQDPSSINSSTSQRPISCPSSVDLVGNSLKVEWTTKDFTPSQVWAVYDGSDQMPRQYALVNKVFPAGAIEVTFLEPHPNPMDNEEISWIEENLPVGCGIFKLGSRIAVMPLSSFSHLVDCDRTTKNMFYRIYPKKGEIWAMYKNWNRKWKQQDFGDYHCRIVEITSDFTEPSGLSTASLEEVPGYKTFFQKQLCDGFALSRIVPRSEMLSFSHRIEAFVVPGIEAHGIPECSWHLEPDSLPPIISNA</sequence>
<proteinExistence type="predicted"/>
<dbReference type="OMA" id="WFKPSPQ"/>
<dbReference type="InterPro" id="IPR024593">
    <property type="entry name" value="DUF3444"/>
</dbReference>
<feature type="region of interest" description="Disordered" evidence="1">
    <location>
        <begin position="195"/>
        <end position="215"/>
    </location>
</feature>
<organism evidence="3 4">
    <name type="scientific">Chenopodium quinoa</name>
    <name type="common">Quinoa</name>
    <dbReference type="NCBI Taxonomy" id="63459"/>
    <lineage>
        <taxon>Eukaryota</taxon>
        <taxon>Viridiplantae</taxon>
        <taxon>Streptophyta</taxon>
        <taxon>Embryophyta</taxon>
        <taxon>Tracheophyta</taxon>
        <taxon>Spermatophyta</taxon>
        <taxon>Magnoliopsida</taxon>
        <taxon>eudicotyledons</taxon>
        <taxon>Gunneridae</taxon>
        <taxon>Pentapetalae</taxon>
        <taxon>Caryophyllales</taxon>
        <taxon>Chenopodiaceae</taxon>
        <taxon>Chenopodioideae</taxon>
        <taxon>Atripliceae</taxon>
        <taxon>Chenopodium</taxon>
    </lineage>
</organism>
<evidence type="ECO:0000259" key="2">
    <source>
        <dbReference type="Pfam" id="PF11926"/>
    </source>
</evidence>
<dbReference type="RefSeq" id="XP_021762470.1">
    <property type="nucleotide sequence ID" value="XM_021906778.1"/>
</dbReference>
<feature type="compositionally biased region" description="Acidic residues" evidence="1">
    <location>
        <begin position="195"/>
        <end position="204"/>
    </location>
</feature>
<dbReference type="OrthoDB" id="1911590at2759"/>
<dbReference type="InterPro" id="IPR036869">
    <property type="entry name" value="J_dom_sf"/>
</dbReference>